<dbReference type="InterPro" id="IPR042230">
    <property type="entry name" value="CusF_sf"/>
</dbReference>
<dbReference type="RefSeq" id="WP_210854078.1">
    <property type="nucleotide sequence ID" value="NZ_JAGQDD010000007.1"/>
</dbReference>
<keyword evidence="1" id="KW-0732">Signal</keyword>
<keyword evidence="3" id="KW-1185">Reference proteome</keyword>
<sequence length="98" mass="10330">MHTPRPVASIARLVLTAGLALASGLAAAADGEIRKIDAAQMRLTLKHDAIPSLDMPAMTMAYKANSAALLQGLAVGDQVVFEAEKRDGTYVITAIRKK</sequence>
<gene>
    <name evidence="2" type="ORF">KAK03_11390</name>
</gene>
<dbReference type="Gene3D" id="2.40.50.320">
    <property type="entry name" value="Copper binding periplasmic protein CusF"/>
    <property type="match status" value="1"/>
</dbReference>
<name>A0A940YAE1_9BURK</name>
<evidence type="ECO:0000256" key="1">
    <source>
        <dbReference type="SAM" id="SignalP"/>
    </source>
</evidence>
<evidence type="ECO:0000313" key="2">
    <source>
        <dbReference type="EMBL" id="MBQ0931090.1"/>
    </source>
</evidence>
<accession>A0A940YAE1</accession>
<dbReference type="EMBL" id="JAGQDD010000007">
    <property type="protein sequence ID" value="MBQ0931090.1"/>
    <property type="molecule type" value="Genomic_DNA"/>
</dbReference>
<organism evidence="2 3">
    <name type="scientific">Ideonella alba</name>
    <dbReference type="NCBI Taxonomy" id="2824118"/>
    <lineage>
        <taxon>Bacteria</taxon>
        <taxon>Pseudomonadati</taxon>
        <taxon>Pseudomonadota</taxon>
        <taxon>Betaproteobacteria</taxon>
        <taxon>Burkholderiales</taxon>
        <taxon>Sphaerotilaceae</taxon>
        <taxon>Ideonella</taxon>
    </lineage>
</organism>
<comment type="caution">
    <text evidence="2">The sequence shown here is derived from an EMBL/GenBank/DDBJ whole genome shotgun (WGS) entry which is preliminary data.</text>
</comment>
<feature type="signal peptide" evidence="1">
    <location>
        <begin position="1"/>
        <end position="28"/>
    </location>
</feature>
<dbReference type="AlphaFoldDB" id="A0A940YAE1"/>
<dbReference type="Proteomes" id="UP000676246">
    <property type="component" value="Unassembled WGS sequence"/>
</dbReference>
<proteinExistence type="predicted"/>
<dbReference type="Pfam" id="PF11604">
    <property type="entry name" value="CusF_Ec"/>
    <property type="match status" value="1"/>
</dbReference>
<dbReference type="InterPro" id="IPR021647">
    <property type="entry name" value="CusF_Ec"/>
</dbReference>
<protein>
    <submittedName>
        <fullName evidence="2">Copper-binding protein</fullName>
    </submittedName>
</protein>
<feature type="chain" id="PRO_5037164779" evidence="1">
    <location>
        <begin position="29"/>
        <end position="98"/>
    </location>
</feature>
<evidence type="ECO:0000313" key="3">
    <source>
        <dbReference type="Proteomes" id="UP000676246"/>
    </source>
</evidence>
<reference evidence="2 3" key="1">
    <citation type="submission" date="2021-04" db="EMBL/GenBank/DDBJ databases">
        <title>The genome sequence of Ideonella sp. 3Y2.</title>
        <authorList>
            <person name="Liu Y."/>
        </authorList>
    </citation>
    <scope>NUCLEOTIDE SEQUENCE [LARGE SCALE GENOMIC DNA]</scope>
    <source>
        <strain evidence="2 3">3Y2</strain>
    </source>
</reference>